<feature type="compositionally biased region" description="Low complexity" evidence="1">
    <location>
        <begin position="195"/>
        <end position="206"/>
    </location>
</feature>
<dbReference type="InterPro" id="IPR038507">
    <property type="entry name" value="YcnI-like_sf"/>
</dbReference>
<evidence type="ECO:0000256" key="1">
    <source>
        <dbReference type="SAM" id="MobiDB-lite"/>
    </source>
</evidence>
<evidence type="ECO:0000256" key="2">
    <source>
        <dbReference type="SAM" id="Phobius"/>
    </source>
</evidence>
<reference evidence="5 6" key="1">
    <citation type="journal article" date="2019" name="Int. J. Syst. Evol. Microbiol.">
        <title>The Global Catalogue of Microorganisms (GCM) 10K type strain sequencing project: providing services to taxonomists for standard genome sequencing and annotation.</title>
        <authorList>
            <consortium name="The Broad Institute Genomics Platform"/>
            <consortium name="The Broad Institute Genome Sequencing Center for Infectious Disease"/>
            <person name="Wu L."/>
            <person name="Ma J."/>
        </authorList>
    </citation>
    <scope>NUCLEOTIDE SEQUENCE [LARGE SCALE GENOMIC DNA]</scope>
    <source>
        <strain evidence="5 6">JCM 14735</strain>
    </source>
</reference>
<feature type="chain" id="PRO_5045115316" evidence="3">
    <location>
        <begin position="34"/>
        <end position="238"/>
    </location>
</feature>
<keyword evidence="2" id="KW-0472">Membrane</keyword>
<evidence type="ECO:0000313" key="5">
    <source>
        <dbReference type="EMBL" id="GAA1753811.1"/>
    </source>
</evidence>
<accession>A0ABN2KDT2</accession>
<protein>
    <submittedName>
        <fullName evidence="5">YcnI family protein</fullName>
    </submittedName>
</protein>
<dbReference type="Gene3D" id="2.60.40.2230">
    <property type="entry name" value="Uncharacterised protein YcnI-like PF07987, DUF1775"/>
    <property type="match status" value="1"/>
</dbReference>
<dbReference type="Proteomes" id="UP001501204">
    <property type="component" value="Unassembled WGS sequence"/>
</dbReference>
<feature type="domain" description="YncI copper-binding" evidence="4">
    <location>
        <begin position="34"/>
        <end position="183"/>
    </location>
</feature>
<feature type="signal peptide" evidence="3">
    <location>
        <begin position="1"/>
        <end position="33"/>
    </location>
</feature>
<dbReference type="RefSeq" id="WP_344120523.1">
    <property type="nucleotide sequence ID" value="NZ_BAAAOA010000014.1"/>
</dbReference>
<feature type="transmembrane region" description="Helical" evidence="2">
    <location>
        <begin position="212"/>
        <end position="232"/>
    </location>
</feature>
<feature type="region of interest" description="Disordered" evidence="1">
    <location>
        <begin position="187"/>
        <end position="206"/>
    </location>
</feature>
<evidence type="ECO:0000313" key="6">
    <source>
        <dbReference type="Proteomes" id="UP001501204"/>
    </source>
</evidence>
<keyword evidence="3" id="KW-0732">Signal</keyword>
<dbReference type="Pfam" id="PF07987">
    <property type="entry name" value="DUF1775"/>
    <property type="match status" value="1"/>
</dbReference>
<comment type="caution">
    <text evidence="5">The sequence shown here is derived from an EMBL/GenBank/DDBJ whole genome shotgun (WGS) entry which is preliminary data.</text>
</comment>
<keyword evidence="6" id="KW-1185">Reference proteome</keyword>
<dbReference type="InterPro" id="IPR012533">
    <property type="entry name" value="YcnI-copper_dom"/>
</dbReference>
<name>A0ABN2KDT2_9MICC</name>
<dbReference type="EMBL" id="BAAAOA010000014">
    <property type="protein sequence ID" value="GAA1753811.1"/>
    <property type="molecule type" value="Genomic_DNA"/>
</dbReference>
<evidence type="ECO:0000259" key="4">
    <source>
        <dbReference type="Pfam" id="PF07987"/>
    </source>
</evidence>
<organism evidence="5 6">
    <name type="scientific">Kocuria aegyptia</name>
    <dbReference type="NCBI Taxonomy" id="330943"/>
    <lineage>
        <taxon>Bacteria</taxon>
        <taxon>Bacillati</taxon>
        <taxon>Actinomycetota</taxon>
        <taxon>Actinomycetes</taxon>
        <taxon>Micrococcales</taxon>
        <taxon>Micrococcaceae</taxon>
        <taxon>Kocuria</taxon>
    </lineage>
</organism>
<keyword evidence="2" id="KW-1133">Transmembrane helix</keyword>
<evidence type="ECO:0000256" key="3">
    <source>
        <dbReference type="SAM" id="SignalP"/>
    </source>
</evidence>
<sequence>MTNTSLTARLGRCGCVAAATAGLMALGLSPASAHVTANATSTAAGGYTQVTFSVPTESDTASTTKIELDLPEDTPFASVRTQPVEGWTAEITEEKLATPVPAGAGQITEAASTIIWTADEEHAIDPGQFQTFTISVGPLPEEAGKQILLPVSQTYTDGRTVAWDQPATEGQEEPERPAPSVTITEAQAGGHGAAHEATAAAEDTTTGGTGPLVWVGLMAGLLGLAAGVTALIRTRHRG</sequence>
<dbReference type="CDD" id="cd08545">
    <property type="entry name" value="YcnI_like"/>
    <property type="match status" value="1"/>
</dbReference>
<proteinExistence type="predicted"/>
<keyword evidence="2" id="KW-0812">Transmembrane</keyword>
<gene>
    <name evidence="5" type="ORF">GCM10009767_11020</name>
</gene>